<dbReference type="HOGENOM" id="CLU_2278535_0_0_1"/>
<evidence type="ECO:0000256" key="1">
    <source>
        <dbReference type="SAM" id="MobiDB-lite"/>
    </source>
</evidence>
<evidence type="ECO:0000313" key="2">
    <source>
        <dbReference type="EMBL" id="CCA74961.1"/>
    </source>
</evidence>
<gene>
    <name evidence="2" type="ORF">PIIN_08941</name>
</gene>
<evidence type="ECO:0000313" key="3">
    <source>
        <dbReference type="Proteomes" id="UP000007148"/>
    </source>
</evidence>
<proteinExistence type="predicted"/>
<sequence length="102" mass="11410">MLNVWHLMEPLSIVLYQESVYLSPYLTYAYADLVSMGIDNREGHSTSLRAIHSHKKLIVSRYQNKLDMTALWPLEATFGKCNAGASNDDSSTLARDTPTSST</sequence>
<dbReference type="AlphaFoldDB" id="G4TUG8"/>
<comment type="caution">
    <text evidence="2">The sequence shown here is derived from an EMBL/GenBank/DDBJ whole genome shotgun (WGS) entry which is preliminary data.</text>
</comment>
<name>G4TUG8_SERID</name>
<feature type="compositionally biased region" description="Polar residues" evidence="1">
    <location>
        <begin position="84"/>
        <end position="102"/>
    </location>
</feature>
<protein>
    <submittedName>
        <fullName evidence="2">Uncharacterized protein</fullName>
    </submittedName>
</protein>
<dbReference type="InParanoid" id="G4TUG8"/>
<feature type="region of interest" description="Disordered" evidence="1">
    <location>
        <begin position="83"/>
        <end position="102"/>
    </location>
</feature>
<organism evidence="2 3">
    <name type="scientific">Serendipita indica (strain DSM 11827)</name>
    <name type="common">Root endophyte fungus</name>
    <name type="synonym">Piriformospora indica</name>
    <dbReference type="NCBI Taxonomy" id="1109443"/>
    <lineage>
        <taxon>Eukaryota</taxon>
        <taxon>Fungi</taxon>
        <taxon>Dikarya</taxon>
        <taxon>Basidiomycota</taxon>
        <taxon>Agaricomycotina</taxon>
        <taxon>Agaricomycetes</taxon>
        <taxon>Sebacinales</taxon>
        <taxon>Serendipitaceae</taxon>
        <taxon>Serendipita</taxon>
    </lineage>
</organism>
<keyword evidence="3" id="KW-1185">Reference proteome</keyword>
<reference evidence="2 3" key="1">
    <citation type="journal article" date="2011" name="PLoS Pathog.">
        <title>Endophytic Life Strategies Decoded by Genome and Transcriptome Analyses of the Mutualistic Root Symbiont Piriformospora indica.</title>
        <authorList>
            <person name="Zuccaro A."/>
            <person name="Lahrmann U."/>
            <person name="Guldener U."/>
            <person name="Langen G."/>
            <person name="Pfiffi S."/>
            <person name="Biedenkopf D."/>
            <person name="Wong P."/>
            <person name="Samans B."/>
            <person name="Grimm C."/>
            <person name="Basiewicz M."/>
            <person name="Murat C."/>
            <person name="Martin F."/>
            <person name="Kogel K.H."/>
        </authorList>
    </citation>
    <scope>NUCLEOTIDE SEQUENCE [LARGE SCALE GENOMIC DNA]</scope>
    <source>
        <strain evidence="2 3">DSM 11827</strain>
    </source>
</reference>
<dbReference type="Proteomes" id="UP000007148">
    <property type="component" value="Unassembled WGS sequence"/>
</dbReference>
<accession>G4TUG8</accession>
<dbReference type="EMBL" id="CAFZ01000379">
    <property type="protein sequence ID" value="CCA74961.1"/>
    <property type="molecule type" value="Genomic_DNA"/>
</dbReference>